<evidence type="ECO:0000313" key="3">
    <source>
        <dbReference type="Proteomes" id="UP001165122"/>
    </source>
</evidence>
<comment type="caution">
    <text evidence="2">The sequence shown here is derived from an EMBL/GenBank/DDBJ whole genome shotgun (WGS) entry which is preliminary data.</text>
</comment>
<dbReference type="OrthoDB" id="191389at2759"/>
<keyword evidence="1" id="KW-0732">Signal</keyword>
<proteinExistence type="predicted"/>
<keyword evidence="3" id="KW-1185">Reference proteome</keyword>
<protein>
    <submittedName>
        <fullName evidence="2">Uncharacterized protein</fullName>
    </submittedName>
</protein>
<evidence type="ECO:0000313" key="2">
    <source>
        <dbReference type="EMBL" id="GMI01802.1"/>
    </source>
</evidence>
<dbReference type="Proteomes" id="UP001165122">
    <property type="component" value="Unassembled WGS sequence"/>
</dbReference>
<dbReference type="AlphaFoldDB" id="A0A9W7C231"/>
<feature type="chain" id="PRO_5040970212" evidence="1">
    <location>
        <begin position="19"/>
        <end position="535"/>
    </location>
</feature>
<gene>
    <name evidence="2" type="ORF">TrLO_g3138</name>
</gene>
<reference evidence="3" key="1">
    <citation type="journal article" date="2023" name="Commun. Biol.">
        <title>Genome analysis of Parmales, the sister group of diatoms, reveals the evolutionary specialization of diatoms from phago-mixotrophs to photoautotrophs.</title>
        <authorList>
            <person name="Ban H."/>
            <person name="Sato S."/>
            <person name="Yoshikawa S."/>
            <person name="Yamada K."/>
            <person name="Nakamura Y."/>
            <person name="Ichinomiya M."/>
            <person name="Sato N."/>
            <person name="Blanc-Mathieu R."/>
            <person name="Endo H."/>
            <person name="Kuwata A."/>
            <person name="Ogata H."/>
        </authorList>
    </citation>
    <scope>NUCLEOTIDE SEQUENCE [LARGE SCALE GENOMIC DNA]</scope>
    <source>
        <strain evidence="3">NIES 3700</strain>
    </source>
</reference>
<dbReference type="EMBL" id="BRXW01000037">
    <property type="protein sequence ID" value="GMI01802.1"/>
    <property type="molecule type" value="Genomic_DNA"/>
</dbReference>
<evidence type="ECO:0000256" key="1">
    <source>
        <dbReference type="SAM" id="SignalP"/>
    </source>
</evidence>
<sequence>MWCLQLLLLFTLATSACPESNNDDVDFIPVLSTLLSSDLTLTQPIQVATTSIHPDGNQLGLGGRVAQRENCWNKLKKYTRIMMTDGVAQSERVLTISKYYLRCARGIPYNEYILELGALSDDPASLKAASYNYLNGLTTEAQTLHEYYDIQRKEISNPETGIYEIPTLDRRVSPTRVGGKGNYYLTTIAHLEHHADQLEYLSFNNKLPSVYLEVVAAIRHVVVPQVARSNVNSAEPGVPCIYVSPRERVDCIDKVRQNTFLLAPWMIDLMRGTFNRLIYMPKALPRSYKNPFCLNPDLDYKTLEDRYLEGDVLQIDKLMTDVCLSELRRFAQEGTIFYDFKKSYFGAYLDEGVREFDWINILISEFRERFPRVIGDMNLSTAWFYKYDSLESHAGGIGIHADQAAVNINIWLTEEDANLDKTSGGLVIYDTAPPQDEVYDDEKFFVWNQDIMEGFREKWLNEHGAKNVTVPYKENRAAVFDSKRLHATDAYHFKLDYTKRRINLTLLFGDGRNQEGETSEVVKMSNRLYKNENTL</sequence>
<name>A0A9W7C231_9STRA</name>
<feature type="signal peptide" evidence="1">
    <location>
        <begin position="1"/>
        <end position="18"/>
    </location>
</feature>
<organism evidence="2 3">
    <name type="scientific">Triparma laevis f. longispina</name>
    <dbReference type="NCBI Taxonomy" id="1714387"/>
    <lineage>
        <taxon>Eukaryota</taxon>
        <taxon>Sar</taxon>
        <taxon>Stramenopiles</taxon>
        <taxon>Ochrophyta</taxon>
        <taxon>Bolidophyceae</taxon>
        <taxon>Parmales</taxon>
        <taxon>Triparmaceae</taxon>
        <taxon>Triparma</taxon>
    </lineage>
</organism>
<accession>A0A9W7C231</accession>